<evidence type="ECO:0000313" key="3">
    <source>
        <dbReference type="Proteomes" id="UP001148786"/>
    </source>
</evidence>
<proteinExistence type="predicted"/>
<comment type="caution">
    <text evidence="2">The sequence shown here is derived from an EMBL/GenBank/DDBJ whole genome shotgun (WGS) entry which is preliminary data.</text>
</comment>
<feature type="compositionally biased region" description="Acidic residues" evidence="1">
    <location>
        <begin position="18"/>
        <end position="30"/>
    </location>
</feature>
<feature type="compositionally biased region" description="Polar residues" evidence="1">
    <location>
        <begin position="231"/>
        <end position="241"/>
    </location>
</feature>
<dbReference type="Proteomes" id="UP001148786">
    <property type="component" value="Unassembled WGS sequence"/>
</dbReference>
<organism evidence="2 3">
    <name type="scientific">Agrocybe chaxingu</name>
    <dbReference type="NCBI Taxonomy" id="84603"/>
    <lineage>
        <taxon>Eukaryota</taxon>
        <taxon>Fungi</taxon>
        <taxon>Dikarya</taxon>
        <taxon>Basidiomycota</taxon>
        <taxon>Agaricomycotina</taxon>
        <taxon>Agaricomycetes</taxon>
        <taxon>Agaricomycetidae</taxon>
        <taxon>Agaricales</taxon>
        <taxon>Agaricineae</taxon>
        <taxon>Strophariaceae</taxon>
        <taxon>Agrocybe</taxon>
    </lineage>
</organism>
<name>A0A9W8MS09_9AGAR</name>
<feature type="region of interest" description="Disordered" evidence="1">
    <location>
        <begin position="16"/>
        <end position="50"/>
    </location>
</feature>
<protein>
    <submittedName>
        <fullName evidence="2">Uncharacterized protein</fullName>
    </submittedName>
</protein>
<keyword evidence="3" id="KW-1185">Reference proteome</keyword>
<gene>
    <name evidence="2" type="ORF">NLJ89_g10556</name>
</gene>
<reference evidence="2" key="1">
    <citation type="submission" date="2022-07" db="EMBL/GenBank/DDBJ databases">
        <title>Genome Sequence of Agrocybe chaxingu.</title>
        <authorList>
            <person name="Buettner E."/>
        </authorList>
    </citation>
    <scope>NUCLEOTIDE SEQUENCE</scope>
    <source>
        <strain evidence="2">MP-N11</strain>
    </source>
</reference>
<evidence type="ECO:0000313" key="2">
    <source>
        <dbReference type="EMBL" id="KAJ3495921.1"/>
    </source>
</evidence>
<accession>A0A9W8MS09</accession>
<dbReference type="AlphaFoldDB" id="A0A9W8MS09"/>
<feature type="compositionally biased region" description="Polar residues" evidence="1">
    <location>
        <begin position="153"/>
        <end position="171"/>
    </location>
</feature>
<feature type="compositionally biased region" description="Basic and acidic residues" evidence="1">
    <location>
        <begin position="31"/>
        <end position="44"/>
    </location>
</feature>
<feature type="region of interest" description="Disordered" evidence="1">
    <location>
        <begin position="153"/>
        <end position="252"/>
    </location>
</feature>
<evidence type="ECO:0000256" key="1">
    <source>
        <dbReference type="SAM" id="MobiDB-lite"/>
    </source>
</evidence>
<dbReference type="EMBL" id="JANKHO010001986">
    <property type="protein sequence ID" value="KAJ3495921.1"/>
    <property type="molecule type" value="Genomic_DNA"/>
</dbReference>
<sequence>MSVSSDFATILRVYVGSDTDDESDSDESDVEDTHAHAQRIDKGKGCAFEPGPASGWEANVEAGDFLDDSQYLCVDPRDPEVFGVEGGVYADAGGWPYVDNEQDDCMENDDAEVSPTAGPSTGAAYNYGAGPIASAPVAWGTLQQLNTQYNMNEGSSALGTEQPNRLPSSNIGAKRKRAANNDDAGSDERTTEVPVVPGMPLHTRMSDAAIQRHTLGQRSTHTRRRRWRTSGAVSSQGSRSLSDGAATSVPTP</sequence>